<reference evidence="1" key="1">
    <citation type="journal article" date="2015" name="Front. Microbiol.">
        <title>Combining genomic sequencing methods to explore viral diversity and reveal potential virus-host interactions.</title>
        <authorList>
            <person name="Chow C.E."/>
            <person name="Winget D.M."/>
            <person name="White R.A.III."/>
            <person name="Hallam S.J."/>
            <person name="Suttle C.A."/>
        </authorList>
    </citation>
    <scope>NUCLEOTIDE SEQUENCE</scope>
    <source>
        <strain evidence="1">Oxic3_2</strain>
    </source>
</reference>
<sequence length="65" mass="7907">MSWIFDKYIFFYSIIFCDKFVDKLQRSEVCSASIFIFKNFNLKRIIMNKAMLLKYVGQDLLFFNI</sequence>
<proteinExistence type="predicted"/>
<organism evidence="1">
    <name type="scientific">uncultured marine virus</name>
    <dbReference type="NCBI Taxonomy" id="186617"/>
    <lineage>
        <taxon>Viruses</taxon>
        <taxon>environmental samples</taxon>
    </lineage>
</organism>
<protein>
    <submittedName>
        <fullName evidence="1">Uncharacterized protein</fullName>
    </submittedName>
</protein>
<reference evidence="1" key="2">
    <citation type="submission" date="2015-03" db="EMBL/GenBank/DDBJ databases">
        <authorList>
            <person name="Chow C.-E.T."/>
            <person name="Winget D.M."/>
            <person name="White R.A.III."/>
            <person name="Hallam S.J."/>
            <person name="Suttle C.A."/>
        </authorList>
    </citation>
    <scope>NUCLEOTIDE SEQUENCE</scope>
    <source>
        <strain evidence="1">Oxic3_2</strain>
    </source>
</reference>
<evidence type="ECO:0000313" key="1">
    <source>
        <dbReference type="EMBL" id="AKH48687.1"/>
    </source>
</evidence>
<name>A0A0F7LBE0_9VIRU</name>
<dbReference type="EMBL" id="KR029608">
    <property type="protein sequence ID" value="AKH48687.1"/>
    <property type="molecule type" value="Genomic_DNA"/>
</dbReference>
<accession>A0A0F7LBE0</accession>